<sequence>MAYSTDSLPPRLLHKRPPGSPKNAALDSKLPRLLDPSTGATADKETPLAPQHPVSFIADRRLPRRQLFGSINAVLANGGLEILSQAQKIGDRSPRGTLKNTMSRENTEKVDSAVESKPPRTEQAKALEDVLSMNSSITVRSPPIRKVTSDGSLASSKLTSPVQISAPGNGDAEVGHAAPSGTRLKRRVTQDSALESTKPSPPVPDVAPRIDHTIAKRPDPVRTPSIRKVTSEGSLGNASRRRPNQYVKISAIFNQQVPRQGRTKTAKSVSNLRYDASVIAEEPSAEEYNHNPRKTRPSPRRHERQQSVSESLKTAYTRFRKKSISNVKSCPVVHALEALLPEPSTKEKDKDQDDKRERSATGLANPNNSEGSLTGTSRTPFHAHFHRKSKSDAKSTPEGQNSETLQAEPLTGGGEKRLENEHDQAKFLTIPKADSDPSNSGPLTPMRTNFCVDNNGVTQLKNHPTHPKEERKKSHNGSRKPFLDHFRNNSITETTTIPTPSLPSALKAQTTFNGDLRSLINFPPLSFEQHFPLLIRITQSTITTLRNQRYAAMKSTQGNLITPSQLNLARSLSASVHLCKQTLQALEQRSEEHTATLTMTREMLNTLATLHQVHWYKLDGEKTFALERLSLLTPHSYKRRKDGYSRAELQKLIDGAHTYSRDLKDIQDQIPELISYASAVAHCFAALGVVAEREEKDVDGMEVNDMVVQGMEQSMRVLGKGLELIAALLRVLYRVDGDAYFIVSRMVAVRFPDGHGVLREVVRRWEGGGIGVSAGGGEPGGMKREKRQGEWG</sequence>
<feature type="compositionally biased region" description="Polar residues" evidence="1">
    <location>
        <begin position="362"/>
        <end position="379"/>
    </location>
</feature>
<feature type="region of interest" description="Disordered" evidence="1">
    <location>
        <begin position="90"/>
        <end position="121"/>
    </location>
</feature>
<name>A0A6A5TRJ4_9PLEO</name>
<accession>A0A6A5TRJ4</accession>
<feature type="region of interest" description="Disordered" evidence="1">
    <location>
        <begin position="341"/>
        <end position="416"/>
    </location>
</feature>
<dbReference type="Proteomes" id="UP000800035">
    <property type="component" value="Unassembled WGS sequence"/>
</dbReference>
<feature type="region of interest" description="Disordered" evidence="1">
    <location>
        <begin position="773"/>
        <end position="792"/>
    </location>
</feature>
<gene>
    <name evidence="2" type="ORF">CC80DRAFT_549501</name>
</gene>
<feature type="region of interest" description="Disordered" evidence="1">
    <location>
        <begin position="458"/>
        <end position="484"/>
    </location>
</feature>
<dbReference type="AlphaFoldDB" id="A0A6A5TRJ4"/>
<feature type="compositionally biased region" description="Basic and acidic residues" evidence="1">
    <location>
        <begin position="105"/>
        <end position="121"/>
    </location>
</feature>
<proteinExistence type="predicted"/>
<feature type="compositionally biased region" description="Basic and acidic residues" evidence="1">
    <location>
        <begin position="208"/>
        <end position="220"/>
    </location>
</feature>
<feature type="region of interest" description="Disordered" evidence="1">
    <location>
        <begin position="1"/>
        <end position="54"/>
    </location>
</feature>
<feature type="region of interest" description="Disordered" evidence="1">
    <location>
        <begin position="281"/>
        <end position="310"/>
    </location>
</feature>
<feature type="compositionally biased region" description="Basic and acidic residues" evidence="1">
    <location>
        <begin position="344"/>
        <end position="359"/>
    </location>
</feature>
<organism evidence="2 3">
    <name type="scientific">Byssothecium circinans</name>
    <dbReference type="NCBI Taxonomy" id="147558"/>
    <lineage>
        <taxon>Eukaryota</taxon>
        <taxon>Fungi</taxon>
        <taxon>Dikarya</taxon>
        <taxon>Ascomycota</taxon>
        <taxon>Pezizomycotina</taxon>
        <taxon>Dothideomycetes</taxon>
        <taxon>Pleosporomycetidae</taxon>
        <taxon>Pleosporales</taxon>
        <taxon>Massarineae</taxon>
        <taxon>Massarinaceae</taxon>
        <taxon>Byssothecium</taxon>
    </lineage>
</organism>
<feature type="compositionally biased region" description="Polar residues" evidence="1">
    <location>
        <begin position="149"/>
        <end position="163"/>
    </location>
</feature>
<feature type="region of interest" description="Disordered" evidence="1">
    <location>
        <begin position="142"/>
        <end position="243"/>
    </location>
</feature>
<protein>
    <submittedName>
        <fullName evidence="2">Uncharacterized protein</fullName>
    </submittedName>
</protein>
<reference evidence="2" key="1">
    <citation type="journal article" date="2020" name="Stud. Mycol.">
        <title>101 Dothideomycetes genomes: a test case for predicting lifestyles and emergence of pathogens.</title>
        <authorList>
            <person name="Haridas S."/>
            <person name="Albert R."/>
            <person name="Binder M."/>
            <person name="Bloem J."/>
            <person name="Labutti K."/>
            <person name="Salamov A."/>
            <person name="Andreopoulos B."/>
            <person name="Baker S."/>
            <person name="Barry K."/>
            <person name="Bills G."/>
            <person name="Bluhm B."/>
            <person name="Cannon C."/>
            <person name="Castanera R."/>
            <person name="Culley D."/>
            <person name="Daum C."/>
            <person name="Ezra D."/>
            <person name="Gonzalez J."/>
            <person name="Henrissat B."/>
            <person name="Kuo A."/>
            <person name="Liang C."/>
            <person name="Lipzen A."/>
            <person name="Lutzoni F."/>
            <person name="Magnuson J."/>
            <person name="Mondo S."/>
            <person name="Nolan M."/>
            <person name="Ohm R."/>
            <person name="Pangilinan J."/>
            <person name="Park H.-J."/>
            <person name="Ramirez L."/>
            <person name="Alfaro M."/>
            <person name="Sun H."/>
            <person name="Tritt A."/>
            <person name="Yoshinaga Y."/>
            <person name="Zwiers L.-H."/>
            <person name="Turgeon B."/>
            <person name="Goodwin S."/>
            <person name="Spatafora J."/>
            <person name="Crous P."/>
            <person name="Grigoriev I."/>
        </authorList>
    </citation>
    <scope>NUCLEOTIDE SEQUENCE</scope>
    <source>
        <strain evidence="2">CBS 675.92</strain>
    </source>
</reference>
<feature type="compositionally biased region" description="Basic residues" evidence="1">
    <location>
        <begin position="291"/>
        <end position="303"/>
    </location>
</feature>
<feature type="compositionally biased region" description="Basic and acidic residues" evidence="1">
    <location>
        <begin position="781"/>
        <end position="792"/>
    </location>
</feature>
<keyword evidence="3" id="KW-1185">Reference proteome</keyword>
<evidence type="ECO:0000313" key="3">
    <source>
        <dbReference type="Proteomes" id="UP000800035"/>
    </source>
</evidence>
<dbReference type="EMBL" id="ML976995">
    <property type="protein sequence ID" value="KAF1955295.1"/>
    <property type="molecule type" value="Genomic_DNA"/>
</dbReference>
<evidence type="ECO:0000256" key="1">
    <source>
        <dbReference type="SAM" id="MobiDB-lite"/>
    </source>
</evidence>
<evidence type="ECO:0000313" key="2">
    <source>
        <dbReference type="EMBL" id="KAF1955295.1"/>
    </source>
</evidence>